<dbReference type="OrthoDB" id="3291296at2"/>
<keyword evidence="6" id="KW-1185">Reference proteome</keyword>
<accession>A0A1E1F0Z0</accession>
<dbReference type="InterPro" id="IPR001647">
    <property type="entry name" value="HTH_TetR"/>
</dbReference>
<dbReference type="PANTHER" id="PTHR30055">
    <property type="entry name" value="HTH-TYPE TRANSCRIPTIONAL REGULATOR RUTR"/>
    <property type="match status" value="1"/>
</dbReference>
<dbReference type="Pfam" id="PF00440">
    <property type="entry name" value="TetR_N"/>
    <property type="match status" value="1"/>
</dbReference>
<dbReference type="SUPFAM" id="SSF46689">
    <property type="entry name" value="Homeodomain-like"/>
    <property type="match status" value="1"/>
</dbReference>
<evidence type="ECO:0000313" key="5">
    <source>
        <dbReference type="EMBL" id="BAV64122.1"/>
    </source>
</evidence>
<proteinExistence type="predicted"/>
<dbReference type="RefSeq" id="WP_066515703.1">
    <property type="nucleotide sequence ID" value="NZ_AP017655.1"/>
</dbReference>
<dbReference type="InterPro" id="IPR050109">
    <property type="entry name" value="HTH-type_TetR-like_transc_reg"/>
</dbReference>
<name>A0A1E1F0Z0_9SPHN</name>
<dbReference type="PANTHER" id="PTHR30055:SF226">
    <property type="entry name" value="HTH-TYPE TRANSCRIPTIONAL REGULATOR PKSA"/>
    <property type="match status" value="1"/>
</dbReference>
<feature type="region of interest" description="Disordered" evidence="3">
    <location>
        <begin position="1"/>
        <end position="24"/>
    </location>
</feature>
<dbReference type="KEGG" id="sclo:SCLO_1010820"/>
<dbReference type="Gene3D" id="1.10.357.10">
    <property type="entry name" value="Tetracycline Repressor, domain 2"/>
    <property type="match status" value="1"/>
</dbReference>
<dbReference type="EMBL" id="AP017655">
    <property type="protein sequence ID" value="BAV64122.1"/>
    <property type="molecule type" value="Genomic_DNA"/>
</dbReference>
<reference evidence="5 6" key="1">
    <citation type="submission" date="2016-10" db="EMBL/GenBank/DDBJ databases">
        <title>Complete Genome Sequence of the Nonylphenol-Degrading Bacterium Sphingobium cloacae JCM 10874T.</title>
        <authorList>
            <person name="Ootsuka M."/>
            <person name="Nishizawa T."/>
            <person name="Ohta H."/>
        </authorList>
    </citation>
    <scope>NUCLEOTIDE SEQUENCE [LARGE SCALE GENOMIC DNA]</scope>
    <source>
        <strain evidence="5 6">JCM 10874</strain>
    </source>
</reference>
<protein>
    <recommendedName>
        <fullName evidence="4">HTH tetR-type domain-containing protein</fullName>
    </recommendedName>
</protein>
<feature type="domain" description="HTH tetR-type" evidence="4">
    <location>
        <begin position="21"/>
        <end position="81"/>
    </location>
</feature>
<feature type="DNA-binding region" description="H-T-H motif" evidence="2">
    <location>
        <begin position="44"/>
        <end position="63"/>
    </location>
</feature>
<keyword evidence="1 2" id="KW-0238">DNA-binding</keyword>
<evidence type="ECO:0000259" key="4">
    <source>
        <dbReference type="PROSITE" id="PS50977"/>
    </source>
</evidence>
<dbReference type="AlphaFoldDB" id="A0A1E1F0Z0"/>
<organism evidence="5 6">
    <name type="scientific">Sphingobium cloacae</name>
    <dbReference type="NCBI Taxonomy" id="120107"/>
    <lineage>
        <taxon>Bacteria</taxon>
        <taxon>Pseudomonadati</taxon>
        <taxon>Pseudomonadota</taxon>
        <taxon>Alphaproteobacteria</taxon>
        <taxon>Sphingomonadales</taxon>
        <taxon>Sphingomonadaceae</taxon>
        <taxon>Sphingobium</taxon>
    </lineage>
</organism>
<gene>
    <name evidence="5" type="ORF">SCLO_1010820</name>
</gene>
<sequence>MTRQPPIQTIRPRGRPPRDRLDPSRDISQAALGVFASKGYEGATLKEIADEAGVDPSLISYQFGSKLNLWKAVIEGLGRELQNLLADLDVPAPDHDPESSVRSALSEITRFMCENTQIPHFAARDVFRDDERTEWVNENLFTPLVEHLGSRLEKVWARGRLRPGPLNMLILQFGYGMAINIVRREQLIRSMPELADDETFRRELTAMLIGSVFRDG</sequence>
<evidence type="ECO:0000256" key="2">
    <source>
        <dbReference type="PROSITE-ProRule" id="PRU00335"/>
    </source>
</evidence>
<dbReference type="Proteomes" id="UP000218272">
    <property type="component" value="Chromosome SCLO_1"/>
</dbReference>
<dbReference type="GO" id="GO:0000976">
    <property type="term" value="F:transcription cis-regulatory region binding"/>
    <property type="evidence" value="ECO:0007669"/>
    <property type="project" value="TreeGrafter"/>
</dbReference>
<evidence type="ECO:0000256" key="1">
    <source>
        <dbReference type="ARBA" id="ARBA00023125"/>
    </source>
</evidence>
<evidence type="ECO:0000313" key="6">
    <source>
        <dbReference type="Proteomes" id="UP000218272"/>
    </source>
</evidence>
<evidence type="ECO:0000256" key="3">
    <source>
        <dbReference type="SAM" id="MobiDB-lite"/>
    </source>
</evidence>
<dbReference type="PROSITE" id="PS50977">
    <property type="entry name" value="HTH_TETR_2"/>
    <property type="match status" value="1"/>
</dbReference>
<dbReference type="InterPro" id="IPR009057">
    <property type="entry name" value="Homeodomain-like_sf"/>
</dbReference>
<dbReference type="GO" id="GO:0003700">
    <property type="term" value="F:DNA-binding transcription factor activity"/>
    <property type="evidence" value="ECO:0007669"/>
    <property type="project" value="TreeGrafter"/>
</dbReference>